<keyword evidence="3" id="KW-1185">Reference proteome</keyword>
<reference evidence="3" key="2">
    <citation type="submission" date="2017-12" db="EMBL/GenBank/DDBJ databases">
        <title>Genome sequence of the Bar-tailed Godwit (Limosa lapponica baueri).</title>
        <authorList>
            <person name="Lima N.C.B."/>
            <person name="Parody-Merino A.M."/>
            <person name="Battley P.F."/>
            <person name="Fidler A.E."/>
            <person name="Prosdocimi F."/>
        </authorList>
    </citation>
    <scope>NUCLEOTIDE SEQUENCE [LARGE SCALE GENOMIC DNA]</scope>
</reference>
<evidence type="ECO:0000313" key="2">
    <source>
        <dbReference type="EMBL" id="PKU41562.1"/>
    </source>
</evidence>
<accession>A0A2I0U6B4</accession>
<dbReference type="Proteomes" id="UP000233556">
    <property type="component" value="Unassembled WGS sequence"/>
</dbReference>
<feature type="region of interest" description="Disordered" evidence="1">
    <location>
        <begin position="1"/>
        <end position="26"/>
    </location>
</feature>
<sequence length="77" mass="9236">MEVNGGAEVHLQPMEDHMPEQVDAKGGCEPLGSLRWSRLLWREKPTLEQCEKEGYKNHQYFNYKESTEKQYRYRVYL</sequence>
<evidence type="ECO:0000313" key="3">
    <source>
        <dbReference type="Proteomes" id="UP000233556"/>
    </source>
</evidence>
<dbReference type="EMBL" id="KZ506101">
    <property type="protein sequence ID" value="PKU41562.1"/>
    <property type="molecule type" value="Genomic_DNA"/>
</dbReference>
<protein>
    <submittedName>
        <fullName evidence="2">Uncharacterized protein</fullName>
    </submittedName>
</protein>
<evidence type="ECO:0000256" key="1">
    <source>
        <dbReference type="SAM" id="MobiDB-lite"/>
    </source>
</evidence>
<name>A0A2I0U6B4_LIMLA</name>
<feature type="compositionally biased region" description="Basic and acidic residues" evidence="1">
    <location>
        <begin position="13"/>
        <end position="23"/>
    </location>
</feature>
<gene>
    <name evidence="2" type="ORF">llap_8137</name>
</gene>
<reference evidence="3" key="1">
    <citation type="submission" date="2017-11" db="EMBL/GenBank/DDBJ databases">
        <authorList>
            <person name="Lima N.C."/>
            <person name="Parody-Merino A.M."/>
            <person name="Battley P.F."/>
            <person name="Fidler A.E."/>
            <person name="Prosdocimi F."/>
        </authorList>
    </citation>
    <scope>NUCLEOTIDE SEQUENCE [LARGE SCALE GENOMIC DNA]</scope>
</reference>
<organism evidence="2 3">
    <name type="scientific">Limosa lapponica baueri</name>
    <dbReference type="NCBI Taxonomy" id="1758121"/>
    <lineage>
        <taxon>Eukaryota</taxon>
        <taxon>Metazoa</taxon>
        <taxon>Chordata</taxon>
        <taxon>Craniata</taxon>
        <taxon>Vertebrata</taxon>
        <taxon>Euteleostomi</taxon>
        <taxon>Archelosauria</taxon>
        <taxon>Archosauria</taxon>
        <taxon>Dinosauria</taxon>
        <taxon>Saurischia</taxon>
        <taxon>Theropoda</taxon>
        <taxon>Coelurosauria</taxon>
        <taxon>Aves</taxon>
        <taxon>Neognathae</taxon>
        <taxon>Neoaves</taxon>
        <taxon>Charadriiformes</taxon>
        <taxon>Scolopacidae</taxon>
        <taxon>Limosa</taxon>
    </lineage>
</organism>
<dbReference type="AlphaFoldDB" id="A0A2I0U6B4"/>
<proteinExistence type="predicted"/>